<dbReference type="Gene3D" id="3.40.50.1820">
    <property type="entry name" value="alpha/beta hydrolase"/>
    <property type="match status" value="1"/>
</dbReference>
<sequence>MASPQPSGSFRGLTASKAVKNNVVLRIAYVSEREGKLFIAGPRLALALALGVLIWEFYVKLKDDPNLLLKDNTYPAVCAPLAALCVAAILATLGLLCKRLLWSRANGWRWTSKQRASVTFTTVALCLQLVGASSFLFNMIWIWVRLCSWFDTPVSVMAGLQDITLSTLFLLNIAQASRLLPEGAWGSLLQELRGRLGRKGGKGKGASSGAALKAGGSADEPAGLPSTDDEDAGATHHLLERVAHWGVPLLALLLLWVPTQAVIGLLMDETINNSQSGWEGWYCADLYDPACWPTKGWKCDNIYNAACWPTPDTCREWDWQCKPDSRVTNVTWALGAMMNIMSLAFLLLMWLALHQLGQRAYYEYRIQNLAARLALRTRVPTYVLYTINLLFCWYIRLGTCTSYLTTWIAMTATVVVESLLFMPSLPDEGATKLHDSLQQFAWTERGVAPLVRRRGFPAEPCFCFETALKAAYAALHVYRHFRPDSTETSISTALALFGATHYEWLREPRHDSNCLLMWGPRCLVIAFRGTSSAANIKADLKAWRTPHPPKRGSFWLGEMPLCHLGFVLGRIREILEGRPHSGMEAGPATIDRCCGSDDDSGAAGCGGGVVEEDGTGGAARPAAVKGEAPFRILLAGHSLGGAMSHLCGIDLARALPGWGFQVAPAALPLSEAAAEAGPTVSLSTYTFGAPRTGNRAFAKDYAAHMPDCWSIINGQDAVANQAKFLVLFKRPGKPVLLSRRGDLIVRPSTLEHTAHRTSGTSLKQHMLFGSYCPSLAAALRAQLTNKPMPGGQEALEHLRESEAMVQLLERMLGLAGPDGTMDKPLDSSDKLEAVKSDELEVD</sequence>
<keyword evidence="5" id="KW-1185">Reference proteome</keyword>
<feature type="transmembrane region" description="Helical" evidence="2">
    <location>
        <begin position="37"/>
        <end position="58"/>
    </location>
</feature>
<feature type="region of interest" description="Disordered" evidence="1">
    <location>
        <begin position="816"/>
        <end position="842"/>
    </location>
</feature>
<proteinExistence type="predicted"/>
<dbReference type="OrthoDB" id="514788at2759"/>
<dbReference type="PANTHER" id="PTHR45856:SF24">
    <property type="entry name" value="FUNGAL LIPASE-LIKE DOMAIN-CONTAINING PROTEIN"/>
    <property type="match status" value="1"/>
</dbReference>
<dbReference type="Proteomes" id="UP000008141">
    <property type="component" value="Unassembled WGS sequence"/>
</dbReference>
<dbReference type="KEGG" id="cvr:CHLNCDRAFT_138469"/>
<accession>E1ZN44</accession>
<organism evidence="5">
    <name type="scientific">Chlorella variabilis</name>
    <name type="common">Green alga</name>
    <dbReference type="NCBI Taxonomy" id="554065"/>
    <lineage>
        <taxon>Eukaryota</taxon>
        <taxon>Viridiplantae</taxon>
        <taxon>Chlorophyta</taxon>
        <taxon>core chlorophytes</taxon>
        <taxon>Trebouxiophyceae</taxon>
        <taxon>Chlorellales</taxon>
        <taxon>Chlorellaceae</taxon>
        <taxon>Chlorella clade</taxon>
        <taxon>Chlorella</taxon>
    </lineage>
</organism>
<dbReference type="Pfam" id="PF01764">
    <property type="entry name" value="Lipase_3"/>
    <property type="match status" value="1"/>
</dbReference>
<dbReference type="SUPFAM" id="SSF53474">
    <property type="entry name" value="alpha/beta-Hydrolases"/>
    <property type="match status" value="1"/>
</dbReference>
<name>E1ZN44_CHLVA</name>
<feature type="transmembrane region" description="Helical" evidence="2">
    <location>
        <begin position="118"/>
        <end position="144"/>
    </location>
</feature>
<dbReference type="GeneID" id="17352264"/>
<feature type="region of interest" description="Disordered" evidence="1">
    <location>
        <begin position="198"/>
        <end position="230"/>
    </location>
</feature>
<dbReference type="InParanoid" id="E1ZN44"/>
<keyword evidence="2" id="KW-0472">Membrane</keyword>
<dbReference type="InterPro" id="IPR029058">
    <property type="entry name" value="AB_hydrolase_fold"/>
</dbReference>
<dbReference type="AlphaFoldDB" id="E1ZN44"/>
<dbReference type="PANTHER" id="PTHR45856">
    <property type="entry name" value="ALPHA/BETA-HYDROLASES SUPERFAMILY PROTEIN"/>
    <property type="match status" value="1"/>
</dbReference>
<dbReference type="RefSeq" id="XP_005844910.1">
    <property type="nucleotide sequence ID" value="XM_005844848.1"/>
</dbReference>
<feature type="transmembrane region" description="Helical" evidence="2">
    <location>
        <begin position="73"/>
        <end position="97"/>
    </location>
</feature>
<feature type="compositionally biased region" description="Basic and acidic residues" evidence="1">
    <location>
        <begin position="820"/>
        <end position="842"/>
    </location>
</feature>
<reference evidence="4 5" key="1">
    <citation type="journal article" date="2010" name="Plant Cell">
        <title>The Chlorella variabilis NC64A genome reveals adaptation to photosymbiosis, coevolution with viruses, and cryptic sex.</title>
        <authorList>
            <person name="Blanc G."/>
            <person name="Duncan G."/>
            <person name="Agarkova I."/>
            <person name="Borodovsky M."/>
            <person name="Gurnon J."/>
            <person name="Kuo A."/>
            <person name="Lindquist E."/>
            <person name="Lucas S."/>
            <person name="Pangilinan J."/>
            <person name="Polle J."/>
            <person name="Salamov A."/>
            <person name="Terry A."/>
            <person name="Yamada T."/>
            <person name="Dunigan D.D."/>
            <person name="Grigoriev I.V."/>
            <person name="Claverie J.M."/>
            <person name="Van Etten J.L."/>
        </authorList>
    </citation>
    <scope>NUCLEOTIDE SEQUENCE [LARGE SCALE GENOMIC DNA]</scope>
    <source>
        <strain evidence="4 5">NC64A</strain>
    </source>
</reference>
<evidence type="ECO:0000256" key="1">
    <source>
        <dbReference type="SAM" id="MobiDB-lite"/>
    </source>
</evidence>
<keyword evidence="2" id="KW-0812">Transmembrane</keyword>
<dbReference type="InterPro" id="IPR051218">
    <property type="entry name" value="Sec_MonoDiacylglyc_Lipase"/>
</dbReference>
<feature type="domain" description="Fungal lipase-type" evidence="3">
    <location>
        <begin position="630"/>
        <end position="720"/>
    </location>
</feature>
<feature type="transmembrane region" description="Helical" evidence="2">
    <location>
        <begin position="402"/>
        <end position="422"/>
    </location>
</feature>
<evidence type="ECO:0000313" key="4">
    <source>
        <dbReference type="EMBL" id="EFN52808.1"/>
    </source>
</evidence>
<dbReference type="EMBL" id="GL433854">
    <property type="protein sequence ID" value="EFN52808.1"/>
    <property type="molecule type" value="Genomic_DNA"/>
</dbReference>
<keyword evidence="2" id="KW-1133">Transmembrane helix</keyword>
<evidence type="ECO:0000256" key="2">
    <source>
        <dbReference type="SAM" id="Phobius"/>
    </source>
</evidence>
<feature type="transmembrane region" description="Helical" evidence="2">
    <location>
        <begin position="245"/>
        <end position="267"/>
    </location>
</feature>
<feature type="compositionally biased region" description="Low complexity" evidence="1">
    <location>
        <begin position="205"/>
        <end position="218"/>
    </location>
</feature>
<dbReference type="CDD" id="cd00519">
    <property type="entry name" value="Lipase_3"/>
    <property type="match status" value="1"/>
</dbReference>
<feature type="transmembrane region" description="Helical" evidence="2">
    <location>
        <begin position="332"/>
        <end position="353"/>
    </location>
</feature>
<gene>
    <name evidence="4" type="ORF">CHLNCDRAFT_138469</name>
</gene>
<feature type="transmembrane region" description="Helical" evidence="2">
    <location>
        <begin position="373"/>
        <end position="396"/>
    </location>
</feature>
<evidence type="ECO:0000259" key="3">
    <source>
        <dbReference type="Pfam" id="PF01764"/>
    </source>
</evidence>
<evidence type="ECO:0000313" key="5">
    <source>
        <dbReference type="Proteomes" id="UP000008141"/>
    </source>
</evidence>
<protein>
    <recommendedName>
        <fullName evidence="3">Fungal lipase-type domain-containing protein</fullName>
    </recommendedName>
</protein>
<dbReference type="InterPro" id="IPR002921">
    <property type="entry name" value="Fungal_lipase-type"/>
</dbReference>
<dbReference type="GO" id="GO:0006629">
    <property type="term" value="P:lipid metabolic process"/>
    <property type="evidence" value="ECO:0007669"/>
    <property type="project" value="InterPro"/>
</dbReference>